<comment type="similarity">
    <text evidence="8">Belongs to the insect chemoreceptor superfamily. Gustatory receptor (GR) family.</text>
</comment>
<dbReference type="Pfam" id="PF08395">
    <property type="entry name" value="7tm_7"/>
    <property type="match status" value="1"/>
</dbReference>
<proteinExistence type="inferred from homology"/>
<sequence length="435" mass="49313">MVLSPLKRLAIRNQTLTDEERFLRSLRPLYALSKMFAFWSFTVAVVFLKSRSGTVHFFVMLLLYSTFHLYINSTDAFSEKTAVDGDGHAEVSFVSVVIDMYNRYSGLLLFWWLHLMAHVSQPTVIDILSGVVVIDEQIRARLSVAPNHGRWCRNVCLHVAAIFLAIVLAETFNCIMYMSDYIAESRYCIFQCLISMLACSTIEIQYVALVQLIKTRLELLNSLLGELSVYSDEEQNACCRFDHIRMKIINDIKNLYTHLHLLSLNINRAYGAQLIFILMTLFVTLTTLLYYCTMKLLRILLLGRYTAMRDLMAPFDDVLSTLSWICIATVRILRICSVCTRTKNEALQVGSLIQGLGWKTHCSATKSAVRRLSLQLLQQRIEFSAGGLLSIDHGLMFNIVGSLATFLLILVQFDIAQGGAKWKPTTEPPANSTAQ</sequence>
<keyword evidence="7 8" id="KW-0807">Transducer</keyword>
<dbReference type="GO" id="GO:0030425">
    <property type="term" value="C:dendrite"/>
    <property type="evidence" value="ECO:0007669"/>
    <property type="project" value="TreeGrafter"/>
</dbReference>
<evidence type="ECO:0000256" key="3">
    <source>
        <dbReference type="ARBA" id="ARBA00022692"/>
    </source>
</evidence>
<evidence type="ECO:0000256" key="4">
    <source>
        <dbReference type="ARBA" id="ARBA00022989"/>
    </source>
</evidence>
<dbReference type="VEuPathDB" id="VectorBase:AALB20_028730"/>
<protein>
    <recommendedName>
        <fullName evidence="8">Gustatory receptor</fullName>
    </recommendedName>
</protein>
<feature type="transmembrane region" description="Helical" evidence="8">
    <location>
        <begin position="109"/>
        <end position="134"/>
    </location>
</feature>
<evidence type="ECO:0000313" key="9">
    <source>
        <dbReference type="EnsemblMetazoa" id="AALB000231-PA"/>
    </source>
</evidence>
<dbReference type="VEuPathDB" id="VectorBase:AALB000231"/>
<feature type="transmembrane region" description="Helical" evidence="8">
    <location>
        <begin position="29"/>
        <end position="48"/>
    </location>
</feature>
<keyword evidence="2 8" id="KW-1003">Cell membrane</keyword>
<evidence type="ECO:0000256" key="1">
    <source>
        <dbReference type="ARBA" id="ARBA00004651"/>
    </source>
</evidence>
<accession>A0A182F1A7</accession>
<feature type="transmembrane region" description="Helical" evidence="8">
    <location>
        <begin position="155"/>
        <end position="178"/>
    </location>
</feature>
<feature type="transmembrane region" description="Helical" evidence="8">
    <location>
        <begin position="270"/>
        <end position="292"/>
    </location>
</feature>
<feature type="transmembrane region" description="Helical" evidence="8">
    <location>
        <begin position="55"/>
        <end position="71"/>
    </location>
</feature>
<dbReference type="STRING" id="7167.A0A182F1A7"/>
<feature type="transmembrane region" description="Helical" evidence="8">
    <location>
        <begin position="395"/>
        <end position="413"/>
    </location>
</feature>
<dbReference type="GO" id="GO:0030424">
    <property type="term" value="C:axon"/>
    <property type="evidence" value="ECO:0007669"/>
    <property type="project" value="TreeGrafter"/>
</dbReference>
<dbReference type="AlphaFoldDB" id="A0A182F1A7"/>
<dbReference type="GO" id="GO:0005886">
    <property type="term" value="C:plasma membrane"/>
    <property type="evidence" value="ECO:0007669"/>
    <property type="project" value="UniProtKB-SubCell"/>
</dbReference>
<comment type="function">
    <text evidence="8">Gustatory receptor which mediates acceptance or avoidance behavior, depending on its substrates.</text>
</comment>
<evidence type="ECO:0000256" key="7">
    <source>
        <dbReference type="ARBA" id="ARBA00023224"/>
    </source>
</evidence>
<name>A0A182F1A7_ANOAL</name>
<dbReference type="PANTHER" id="PTHR21143:SF104">
    <property type="entry name" value="GUSTATORY RECEPTOR 8A-RELATED"/>
    <property type="match status" value="1"/>
</dbReference>
<keyword evidence="3 8" id="KW-0812">Transmembrane</keyword>
<reference evidence="9 10" key="1">
    <citation type="journal article" date="2017" name="G3 (Bethesda)">
        <title>The Physical Genome Mapping of Anopheles albimanus Corrected Scaffold Misassemblies and Identified Interarm Rearrangements in Genus Anopheles.</title>
        <authorList>
            <person name="Artemov G.N."/>
            <person name="Peery A.N."/>
            <person name="Jiang X."/>
            <person name="Tu Z."/>
            <person name="Stegniy V.N."/>
            <person name="Sharakhova M.V."/>
            <person name="Sharakhov I.V."/>
        </authorList>
    </citation>
    <scope>NUCLEOTIDE SEQUENCE [LARGE SCALE GENOMIC DNA]</scope>
    <source>
        <strain evidence="9 10">ALBI9_A</strain>
    </source>
</reference>
<keyword evidence="4 8" id="KW-1133">Transmembrane helix</keyword>
<comment type="subcellular location">
    <subcellularLocation>
        <location evidence="1 8">Cell membrane</location>
        <topology evidence="1 8">Multi-pass membrane protein</topology>
    </subcellularLocation>
</comment>
<keyword evidence="6 8" id="KW-0675">Receptor</keyword>
<evidence type="ECO:0000256" key="5">
    <source>
        <dbReference type="ARBA" id="ARBA00023136"/>
    </source>
</evidence>
<dbReference type="GO" id="GO:0007165">
    <property type="term" value="P:signal transduction"/>
    <property type="evidence" value="ECO:0007669"/>
    <property type="project" value="UniProtKB-KW"/>
</dbReference>
<dbReference type="GO" id="GO:0007635">
    <property type="term" value="P:chemosensory behavior"/>
    <property type="evidence" value="ECO:0007669"/>
    <property type="project" value="TreeGrafter"/>
</dbReference>
<evidence type="ECO:0000256" key="2">
    <source>
        <dbReference type="ARBA" id="ARBA00022475"/>
    </source>
</evidence>
<evidence type="ECO:0000313" key="10">
    <source>
        <dbReference type="Proteomes" id="UP000069272"/>
    </source>
</evidence>
<dbReference type="PANTHER" id="PTHR21143">
    <property type="entry name" value="INVERTEBRATE GUSTATORY RECEPTOR"/>
    <property type="match status" value="1"/>
</dbReference>
<dbReference type="EnsemblMetazoa" id="AALB000231-RA">
    <property type="protein sequence ID" value="AALB000231-PA"/>
    <property type="gene ID" value="AALB000231"/>
</dbReference>
<evidence type="ECO:0000256" key="6">
    <source>
        <dbReference type="ARBA" id="ARBA00023170"/>
    </source>
</evidence>
<organism evidence="9 10">
    <name type="scientific">Anopheles albimanus</name>
    <name type="common">New world malaria mosquito</name>
    <dbReference type="NCBI Taxonomy" id="7167"/>
    <lineage>
        <taxon>Eukaryota</taxon>
        <taxon>Metazoa</taxon>
        <taxon>Ecdysozoa</taxon>
        <taxon>Arthropoda</taxon>
        <taxon>Hexapoda</taxon>
        <taxon>Insecta</taxon>
        <taxon>Pterygota</taxon>
        <taxon>Neoptera</taxon>
        <taxon>Endopterygota</taxon>
        <taxon>Diptera</taxon>
        <taxon>Nematocera</taxon>
        <taxon>Culicoidea</taxon>
        <taxon>Culicidae</taxon>
        <taxon>Anophelinae</taxon>
        <taxon>Anopheles</taxon>
    </lineage>
</organism>
<dbReference type="InterPro" id="IPR013604">
    <property type="entry name" value="7TM_chemorcpt"/>
</dbReference>
<dbReference type="Proteomes" id="UP000069272">
    <property type="component" value="Chromosome 2L"/>
</dbReference>
<evidence type="ECO:0000256" key="8">
    <source>
        <dbReference type="RuleBase" id="RU363108"/>
    </source>
</evidence>
<keyword evidence="5 8" id="KW-0472">Membrane</keyword>
<keyword evidence="10" id="KW-1185">Reference proteome</keyword>
<reference evidence="9" key="2">
    <citation type="submission" date="2022-08" db="UniProtKB">
        <authorList>
            <consortium name="EnsemblMetazoa"/>
        </authorList>
    </citation>
    <scope>IDENTIFICATION</scope>
    <source>
        <strain evidence="9">STECLA/ALBI9_A</strain>
    </source>
</reference>
<dbReference type="GO" id="GO:0043025">
    <property type="term" value="C:neuronal cell body"/>
    <property type="evidence" value="ECO:0007669"/>
    <property type="project" value="TreeGrafter"/>
</dbReference>
<feature type="transmembrane region" description="Helical" evidence="8">
    <location>
        <begin position="313"/>
        <end position="333"/>
    </location>
</feature>
<dbReference type="GO" id="GO:0050909">
    <property type="term" value="P:sensory perception of taste"/>
    <property type="evidence" value="ECO:0007669"/>
    <property type="project" value="InterPro"/>
</dbReference>
<dbReference type="GO" id="GO:0008049">
    <property type="term" value="P:male courtship behavior"/>
    <property type="evidence" value="ECO:0007669"/>
    <property type="project" value="TreeGrafter"/>
</dbReference>